<keyword evidence="5 8" id="KW-0067">ATP-binding</keyword>
<proteinExistence type="inferred from homology"/>
<reference evidence="10 11" key="1">
    <citation type="submission" date="2019-06" db="EMBL/GenBank/DDBJ databases">
        <title>Persicimonas caeni gen. nov., sp. nov., a predatory bacterium isolated from solar saltern.</title>
        <authorList>
            <person name="Wang S."/>
        </authorList>
    </citation>
    <scope>NUCLEOTIDE SEQUENCE [LARGE SCALE GENOMIC DNA]</scope>
    <source>
        <strain evidence="10 11">YN101</strain>
    </source>
</reference>
<evidence type="ECO:0000256" key="2">
    <source>
        <dbReference type="ARBA" id="ARBA00022679"/>
    </source>
</evidence>
<organism evidence="10 11">
    <name type="scientific">Persicimonas caeni</name>
    <dbReference type="NCBI Taxonomy" id="2292766"/>
    <lineage>
        <taxon>Bacteria</taxon>
        <taxon>Deltaproteobacteria</taxon>
        <taxon>Bradymonadales</taxon>
        <taxon>Bradymonadaceae</taxon>
        <taxon>Persicimonas</taxon>
    </lineage>
</organism>
<dbReference type="GO" id="GO:0005829">
    <property type="term" value="C:cytosol"/>
    <property type="evidence" value="ECO:0007669"/>
    <property type="project" value="TreeGrafter"/>
</dbReference>
<comment type="catalytic activity">
    <reaction evidence="7 8">
        <text>CMP + ATP = CDP + ADP</text>
        <dbReference type="Rhea" id="RHEA:11600"/>
        <dbReference type="ChEBI" id="CHEBI:30616"/>
        <dbReference type="ChEBI" id="CHEBI:58069"/>
        <dbReference type="ChEBI" id="CHEBI:60377"/>
        <dbReference type="ChEBI" id="CHEBI:456216"/>
        <dbReference type="EC" id="2.7.4.25"/>
    </reaction>
</comment>
<evidence type="ECO:0000256" key="3">
    <source>
        <dbReference type="ARBA" id="ARBA00022741"/>
    </source>
</evidence>
<comment type="similarity">
    <text evidence="1 8">Belongs to the cytidylate kinase family. Type 1 subfamily.</text>
</comment>
<protein>
    <recommendedName>
        <fullName evidence="8">Cytidylate kinase</fullName>
        <shortName evidence="8">CK</shortName>
        <ecNumber evidence="8">2.7.4.25</ecNumber>
    </recommendedName>
    <alternativeName>
        <fullName evidence="8">Cytidine monophosphate kinase</fullName>
        <shortName evidence="8">CMP kinase</shortName>
    </alternativeName>
</protein>
<evidence type="ECO:0000256" key="4">
    <source>
        <dbReference type="ARBA" id="ARBA00022777"/>
    </source>
</evidence>
<dbReference type="RefSeq" id="WP_141200487.1">
    <property type="nucleotide sequence ID" value="NZ_CP041186.1"/>
</dbReference>
<feature type="domain" description="Cytidylate kinase" evidence="9">
    <location>
        <begin position="3"/>
        <end position="217"/>
    </location>
</feature>
<gene>
    <name evidence="8" type="primary">cmk</name>
    <name evidence="10" type="ORF">FIV42_25835</name>
</gene>
<feature type="binding site" evidence="8">
    <location>
        <begin position="7"/>
        <end position="15"/>
    </location>
    <ligand>
        <name>ATP</name>
        <dbReference type="ChEBI" id="CHEBI:30616"/>
    </ligand>
</feature>
<dbReference type="InterPro" id="IPR003136">
    <property type="entry name" value="Cytidylate_kin"/>
</dbReference>
<dbReference type="InterPro" id="IPR027417">
    <property type="entry name" value="P-loop_NTPase"/>
</dbReference>
<dbReference type="Pfam" id="PF02224">
    <property type="entry name" value="Cytidylate_kin"/>
    <property type="match status" value="1"/>
</dbReference>
<dbReference type="AlphaFoldDB" id="A0A4Y6Q1C4"/>
<accession>A0A5B8YDK6</accession>
<dbReference type="GO" id="GO:0005524">
    <property type="term" value="F:ATP binding"/>
    <property type="evidence" value="ECO:0007669"/>
    <property type="project" value="UniProtKB-UniRule"/>
</dbReference>
<name>A0A4Y6Q1C4_PERCE</name>
<keyword evidence="11" id="KW-1185">Reference proteome</keyword>
<keyword evidence="3 8" id="KW-0547">Nucleotide-binding</keyword>
<evidence type="ECO:0000256" key="7">
    <source>
        <dbReference type="ARBA" id="ARBA00048478"/>
    </source>
</evidence>
<dbReference type="Gene3D" id="3.40.50.300">
    <property type="entry name" value="P-loop containing nucleotide triphosphate hydrolases"/>
    <property type="match status" value="1"/>
</dbReference>
<dbReference type="CDD" id="cd02020">
    <property type="entry name" value="CMPK"/>
    <property type="match status" value="1"/>
</dbReference>
<dbReference type="InterPro" id="IPR011994">
    <property type="entry name" value="Cytidylate_kinase_dom"/>
</dbReference>
<dbReference type="GO" id="GO:0006220">
    <property type="term" value="P:pyrimidine nucleotide metabolic process"/>
    <property type="evidence" value="ECO:0007669"/>
    <property type="project" value="UniProtKB-UniRule"/>
</dbReference>
<dbReference type="PANTHER" id="PTHR21299:SF2">
    <property type="entry name" value="CYTIDYLATE KINASE"/>
    <property type="match status" value="1"/>
</dbReference>
<evidence type="ECO:0000256" key="1">
    <source>
        <dbReference type="ARBA" id="ARBA00009427"/>
    </source>
</evidence>
<keyword evidence="4 8" id="KW-0418">Kinase</keyword>
<evidence type="ECO:0000259" key="9">
    <source>
        <dbReference type="Pfam" id="PF02224"/>
    </source>
</evidence>
<dbReference type="GO" id="GO:0036431">
    <property type="term" value="F:dCMP kinase activity"/>
    <property type="evidence" value="ECO:0007669"/>
    <property type="project" value="InterPro"/>
</dbReference>
<dbReference type="NCBIfam" id="TIGR00017">
    <property type="entry name" value="cmk"/>
    <property type="match status" value="1"/>
</dbReference>
<dbReference type="OrthoDB" id="9807434at2"/>
<dbReference type="GO" id="GO:0015949">
    <property type="term" value="P:nucleobase-containing small molecule interconversion"/>
    <property type="evidence" value="ECO:0007669"/>
    <property type="project" value="TreeGrafter"/>
</dbReference>
<dbReference type="CDD" id="cd02019">
    <property type="entry name" value="NK"/>
    <property type="match status" value="1"/>
</dbReference>
<evidence type="ECO:0000313" key="10">
    <source>
        <dbReference type="EMBL" id="QDG54037.1"/>
    </source>
</evidence>
<dbReference type="EMBL" id="CP041186">
    <property type="protein sequence ID" value="QDG54037.1"/>
    <property type="molecule type" value="Genomic_DNA"/>
</dbReference>
<dbReference type="GO" id="GO:0036430">
    <property type="term" value="F:CMP kinase activity"/>
    <property type="evidence" value="ECO:0007669"/>
    <property type="project" value="RHEA"/>
</dbReference>
<evidence type="ECO:0000256" key="5">
    <source>
        <dbReference type="ARBA" id="ARBA00022840"/>
    </source>
</evidence>
<evidence type="ECO:0000256" key="8">
    <source>
        <dbReference type="HAMAP-Rule" id="MF_00238"/>
    </source>
</evidence>
<dbReference type="EC" id="2.7.4.25" evidence="8"/>
<comment type="subcellular location">
    <subcellularLocation>
        <location evidence="8">Cytoplasm</location>
    </subcellularLocation>
</comment>
<dbReference type="HAMAP" id="MF_00238">
    <property type="entry name" value="Cytidyl_kinase_type1"/>
    <property type="match status" value="1"/>
</dbReference>
<evidence type="ECO:0000256" key="6">
    <source>
        <dbReference type="ARBA" id="ARBA00047615"/>
    </source>
</evidence>
<accession>A0A4Y6Q1C4</accession>
<dbReference type="Proteomes" id="UP000315995">
    <property type="component" value="Chromosome"/>
</dbReference>
<comment type="catalytic activity">
    <reaction evidence="6 8">
        <text>dCMP + ATP = dCDP + ADP</text>
        <dbReference type="Rhea" id="RHEA:25094"/>
        <dbReference type="ChEBI" id="CHEBI:30616"/>
        <dbReference type="ChEBI" id="CHEBI:57566"/>
        <dbReference type="ChEBI" id="CHEBI:58593"/>
        <dbReference type="ChEBI" id="CHEBI:456216"/>
        <dbReference type="EC" id="2.7.4.25"/>
    </reaction>
</comment>
<sequence>MIVAIDGPAGAGKSTIAHRVAEELDFQLIDTGAIYRTVAYRALEDGKDLDSPEEVATLAASLHLDFERNDDGENVLYCDGEPMGNEIRTPHVTRASSQISSIPAVRQALLGIQRELGKRESSVLEGRDIGTVVFPDAEAKIFLTASREVRAHRRLDQMKERGMDGDLDEVLAEIVDRDRRDMERDIAPLKKADDAVEIDTSELEIEDVVQRILEVVEEKK</sequence>
<dbReference type="SUPFAM" id="SSF52540">
    <property type="entry name" value="P-loop containing nucleoside triphosphate hydrolases"/>
    <property type="match status" value="1"/>
</dbReference>
<dbReference type="PANTHER" id="PTHR21299">
    <property type="entry name" value="CYTIDYLATE KINASE/PANTOATE-BETA-ALANINE LIGASE"/>
    <property type="match status" value="1"/>
</dbReference>
<keyword evidence="2 8" id="KW-0808">Transferase</keyword>
<evidence type="ECO:0000313" key="11">
    <source>
        <dbReference type="Proteomes" id="UP000315995"/>
    </source>
</evidence>
<keyword evidence="8" id="KW-0963">Cytoplasm</keyword>